<dbReference type="Gene3D" id="3.40.640.10">
    <property type="entry name" value="Type I PLP-dependent aspartate aminotransferase-like (Major domain)"/>
    <property type="match status" value="1"/>
</dbReference>
<dbReference type="EC" id="2.6.1.118" evidence="7"/>
<dbReference type="InterPro" id="IPR015424">
    <property type="entry name" value="PyrdxlP-dep_Trfase"/>
</dbReference>
<comment type="pathway">
    <text evidence="7">Amino-acid biosynthesis; L-arginine biosynthesis.</text>
</comment>
<sequence>MARIARYYREYGIRLVRGYLQYVWDDSGRRYVDCNTNHGVAFLGHANPKIVEAVKRQVEELWVAPLNFYTPARERFIEEFSRLLPAGFGVVFLQNTGTEAVEVAVKIAKKVTRRPTIVAFTNSFHGRTMGSLSITWNEKYRKAFEPLYPHVRFGKFNVPHEVDKVVGEDTCCVVVEPIQGEGGVNPATPEFLKALREEATRKGALLIIDEVQTGFGRTGAVWAFQRYGVEPDIFTAGKPVAGGLPIGLAVAREEFGDVFEPGEHGSTFAGNAVVMAAAAAASRLLREEDVPAKAEAMGAELAKALQSINSRLAVRVKGAGLMLGLELRVKADQFIRPLLERGVLALTAGVNTLRFLPPYMITREDVEVVAAAVEQVLRAAEAAGGSPLATAT</sequence>
<dbReference type="GeneID" id="4910130"/>
<dbReference type="PANTHER" id="PTHR11986">
    <property type="entry name" value="AMINOTRANSFERASE CLASS III"/>
    <property type="match status" value="1"/>
</dbReference>
<dbReference type="Gene3D" id="3.90.1150.10">
    <property type="entry name" value="Aspartate Aminotransferase, domain 1"/>
    <property type="match status" value="1"/>
</dbReference>
<dbReference type="HAMAP" id="MF_02084">
    <property type="entry name" value="LysJ_aminotrans_3"/>
    <property type="match status" value="1"/>
</dbReference>
<dbReference type="eggNOG" id="arCOG00914">
    <property type="taxonomic scope" value="Archaea"/>
</dbReference>
<feature type="binding site" evidence="7">
    <location>
        <begin position="209"/>
        <end position="212"/>
    </location>
    <ligand>
        <name>pyridoxal 5'-phosphate</name>
        <dbReference type="ChEBI" id="CHEBI:597326"/>
    </ligand>
</feature>
<gene>
    <name evidence="7" type="primary">lysJ</name>
    <name evidence="8" type="ordered locus">Pcal_0283</name>
</gene>
<dbReference type="InterPro" id="IPR049704">
    <property type="entry name" value="Aminotrans_3_PPA_site"/>
</dbReference>
<reference evidence="8" key="1">
    <citation type="submission" date="2007-02" db="EMBL/GenBank/DDBJ databases">
        <title>Complete sequence of Pyrobaculum calidifontis JCM 11548.</title>
        <authorList>
            <consortium name="US DOE Joint Genome Institute"/>
            <person name="Copeland A."/>
            <person name="Lucas S."/>
            <person name="Lapidus A."/>
            <person name="Barry K."/>
            <person name="Glavina del Rio T."/>
            <person name="Dalin E."/>
            <person name="Tice H."/>
            <person name="Pitluck S."/>
            <person name="Chain P."/>
            <person name="Malfatti S."/>
            <person name="Shin M."/>
            <person name="Vergez L."/>
            <person name="Schmutz J."/>
            <person name="Larimer F."/>
            <person name="Land M."/>
            <person name="Hauser L."/>
            <person name="Kyrpides N."/>
            <person name="Mikhailova N."/>
            <person name="Cozen A.E."/>
            <person name="Fitz-Gibbon S.T."/>
            <person name="House C.H."/>
            <person name="Saltikov C."/>
            <person name="Lowe T.M."/>
            <person name="Richardson P."/>
        </authorList>
    </citation>
    <scope>NUCLEOTIDE SEQUENCE [LARGE SCALE GENOMIC DNA]</scope>
    <source>
        <strain evidence="8">JCM 11548</strain>
    </source>
</reference>
<evidence type="ECO:0000256" key="1">
    <source>
        <dbReference type="ARBA" id="ARBA00022490"/>
    </source>
</evidence>
<dbReference type="CDD" id="cd00610">
    <property type="entry name" value="OAT_like"/>
    <property type="match status" value="1"/>
</dbReference>
<dbReference type="SUPFAM" id="SSF53383">
    <property type="entry name" value="PLP-dependent transferases"/>
    <property type="match status" value="1"/>
</dbReference>
<dbReference type="InterPro" id="IPR015421">
    <property type="entry name" value="PyrdxlP-dep_Trfase_major"/>
</dbReference>
<dbReference type="GO" id="GO:0008483">
    <property type="term" value="F:transaminase activity"/>
    <property type="evidence" value="ECO:0007669"/>
    <property type="project" value="UniProtKB-UniRule"/>
</dbReference>
<dbReference type="EC" id="2.6.1.124" evidence="7"/>
<keyword evidence="1 7" id="KW-0963">Cytoplasm</keyword>
<dbReference type="AlphaFoldDB" id="A3MSV3"/>
<keyword evidence="4 7" id="KW-0808">Transferase</keyword>
<proteinExistence type="inferred from homology"/>
<dbReference type="PANTHER" id="PTHR11986:SF79">
    <property type="entry name" value="ACETYLORNITHINE AMINOTRANSFERASE, MITOCHONDRIAL"/>
    <property type="match status" value="1"/>
</dbReference>
<dbReference type="GO" id="GO:0042802">
    <property type="term" value="F:identical protein binding"/>
    <property type="evidence" value="ECO:0007669"/>
    <property type="project" value="TreeGrafter"/>
</dbReference>
<feature type="modified residue" description="N6-(pyridoxal phosphate)lysine" evidence="7">
    <location>
        <position position="238"/>
    </location>
</feature>
<evidence type="ECO:0000256" key="3">
    <source>
        <dbReference type="ARBA" id="ARBA00022605"/>
    </source>
</evidence>
<evidence type="ECO:0000256" key="4">
    <source>
        <dbReference type="ARBA" id="ARBA00022679"/>
    </source>
</evidence>
<feature type="binding site" evidence="7">
    <location>
        <position position="266"/>
    </location>
    <ligand>
        <name>substrate</name>
    </ligand>
</feature>
<dbReference type="PIRSF" id="PIRSF000521">
    <property type="entry name" value="Transaminase_4ab_Lys_Orn"/>
    <property type="match status" value="1"/>
</dbReference>
<dbReference type="KEGG" id="pcl:Pcal_0283"/>
<dbReference type="PROSITE" id="PS00600">
    <property type="entry name" value="AA_TRANSFER_CLASS_3"/>
    <property type="match status" value="1"/>
</dbReference>
<dbReference type="GO" id="GO:0019878">
    <property type="term" value="P:lysine biosynthetic process via aminoadipic acid"/>
    <property type="evidence" value="ECO:0007669"/>
    <property type="project" value="UniProtKB-UniRule"/>
</dbReference>
<dbReference type="InterPro" id="IPR005814">
    <property type="entry name" value="Aminotrans_3"/>
</dbReference>
<comment type="cofactor">
    <cofactor evidence="7">
        <name>pyridoxal 5'-phosphate</name>
        <dbReference type="ChEBI" id="CHEBI:597326"/>
    </cofactor>
    <text evidence="7">Binds 1 pyridoxal phosphate per subunit.</text>
</comment>
<dbReference type="GO" id="GO:0042450">
    <property type="term" value="P:L-arginine biosynthetic process via ornithine"/>
    <property type="evidence" value="ECO:0007669"/>
    <property type="project" value="UniProtKB-UniRule"/>
</dbReference>
<keyword evidence="3 7" id="KW-0028">Amino-acid biosynthesis</keyword>
<dbReference type="FunFam" id="3.40.640.10:FF:000004">
    <property type="entry name" value="Acetylornithine aminotransferase"/>
    <property type="match status" value="1"/>
</dbReference>
<keyword evidence="2 7" id="KW-0032">Aminotransferase</keyword>
<keyword evidence="6 7" id="KW-0457">Lysine biosynthesis</keyword>
<comment type="catalytic activity">
    <reaction evidence="7">
        <text>[amino-group carrier protein]-C-terminal-gamma-(L-lysyl)-L-glutamate + 2-oxoglutarate = [amino-group carrier protein]-C-terminal-N-(1-carboxy-5-oxopentan-1-yl)-L-glutamine + L-glutamate</text>
        <dbReference type="Rhea" id="RHEA:41952"/>
        <dbReference type="Rhea" id="RHEA-COMP:9714"/>
        <dbReference type="Rhea" id="RHEA-COMP:9715"/>
        <dbReference type="ChEBI" id="CHEBI:16810"/>
        <dbReference type="ChEBI" id="CHEBI:29985"/>
        <dbReference type="ChEBI" id="CHEBI:78501"/>
        <dbReference type="ChEBI" id="CHEBI:78526"/>
        <dbReference type="EC" id="2.6.1.118"/>
    </reaction>
</comment>
<comment type="subunit">
    <text evidence="7">Homodimer.</text>
</comment>
<dbReference type="RefSeq" id="WP_011848977.1">
    <property type="nucleotide sequence ID" value="NC_009073.1"/>
</dbReference>
<keyword evidence="7" id="KW-0055">Arginine biosynthesis</keyword>
<feature type="binding site" evidence="7">
    <location>
        <position position="124"/>
    </location>
    <ligand>
        <name>pyridoxal 5'-phosphate</name>
        <dbReference type="ChEBI" id="CHEBI:597326"/>
    </ligand>
</feature>
<dbReference type="InterPro" id="IPR050103">
    <property type="entry name" value="Class-III_PLP-dep_AT"/>
</dbReference>
<evidence type="ECO:0000313" key="9">
    <source>
        <dbReference type="Proteomes" id="UP000001431"/>
    </source>
</evidence>
<name>A3MSV3_PYRCJ</name>
<dbReference type="GO" id="GO:0005737">
    <property type="term" value="C:cytoplasm"/>
    <property type="evidence" value="ECO:0007669"/>
    <property type="project" value="UniProtKB-SubCell"/>
</dbReference>
<evidence type="ECO:0000256" key="2">
    <source>
        <dbReference type="ARBA" id="ARBA00022576"/>
    </source>
</evidence>
<dbReference type="OrthoDB" id="6534at2157"/>
<comment type="similarity">
    <text evidence="7">Belongs to the class-III pyridoxal-phosphate-dependent aminotransferase family. LysJ subfamily.</text>
</comment>
<accession>A3MSV3</accession>
<comment type="pathway">
    <text evidence="7">Amino-acid biosynthesis; L-lysine biosynthesis via AAA pathway; L-lysine from L-alpha-aminoadipate (Thermus route): step 4/5.</text>
</comment>
<evidence type="ECO:0000256" key="6">
    <source>
        <dbReference type="ARBA" id="ARBA00023154"/>
    </source>
</evidence>
<dbReference type="InterPro" id="IPR037537">
    <property type="entry name" value="LysJ"/>
</dbReference>
<dbReference type="InterPro" id="IPR015422">
    <property type="entry name" value="PyrdxlP-dep_Trfase_small"/>
</dbReference>
<dbReference type="UniPathway" id="UPA00033">
    <property type="reaction ID" value="UER00038"/>
</dbReference>
<evidence type="ECO:0000256" key="7">
    <source>
        <dbReference type="HAMAP-Rule" id="MF_02084"/>
    </source>
</evidence>
<dbReference type="STRING" id="410359.Pcal_0283"/>
<comment type="subcellular location">
    <subcellularLocation>
        <location evidence="7">Cytoplasm</location>
    </subcellularLocation>
</comment>
<feature type="binding site" evidence="7">
    <location>
        <begin position="97"/>
        <end position="98"/>
    </location>
    <ligand>
        <name>pyridoxal 5'-phosphate</name>
        <dbReference type="ChEBI" id="CHEBI:597326"/>
    </ligand>
</feature>
<dbReference type="EMBL" id="CP000561">
    <property type="protein sequence ID" value="ABO07720.1"/>
    <property type="molecule type" value="Genomic_DNA"/>
</dbReference>
<dbReference type="HOGENOM" id="CLU_016922_10_0_2"/>
<dbReference type="UniPathway" id="UPA00068"/>
<evidence type="ECO:0000313" key="8">
    <source>
        <dbReference type="EMBL" id="ABO07720.1"/>
    </source>
</evidence>
<dbReference type="Proteomes" id="UP000001431">
    <property type="component" value="Chromosome"/>
</dbReference>
<comment type="function">
    <text evidence="7">Involved in both the arginine and lysine biosynthetic pathways.</text>
</comment>
<comment type="catalytic activity">
    <reaction evidence="7">
        <text>[amino-group carrier protein]-C-terminal-gamma-(L-ornithyl)-L-glutamate + 2-oxoglutarate = [amino-group carrier protein]-C-terminal-gamma-(L-glutamyl-5-semialdehyde)-L-glutamate + L-glutamate</text>
        <dbReference type="Rhea" id="RHEA:52672"/>
        <dbReference type="Rhea" id="RHEA-COMP:13327"/>
        <dbReference type="Rhea" id="RHEA-COMP:13328"/>
        <dbReference type="ChEBI" id="CHEBI:16810"/>
        <dbReference type="ChEBI" id="CHEBI:29985"/>
        <dbReference type="ChEBI" id="CHEBI:136761"/>
        <dbReference type="ChEBI" id="CHEBI:136763"/>
        <dbReference type="EC" id="2.6.1.124"/>
    </reaction>
</comment>
<feature type="binding site" evidence="7">
    <location>
        <position position="267"/>
    </location>
    <ligand>
        <name>pyridoxal 5'-phosphate</name>
        <dbReference type="ChEBI" id="CHEBI:597326"/>
    </ligand>
</feature>
<feature type="binding site" evidence="7">
    <location>
        <position position="127"/>
    </location>
    <ligand>
        <name>substrate</name>
    </ligand>
</feature>
<keyword evidence="9" id="KW-1185">Reference proteome</keyword>
<protein>
    <recommendedName>
        <fullName evidence="7">Putative [LysW]-aminoadipate semialdehyde/glutamate semialdehyde transaminase</fullName>
        <ecNumber evidence="7">2.6.1.118</ecNumber>
        <ecNumber evidence="7">2.6.1.124</ecNumber>
    </recommendedName>
</protein>
<organism evidence="8 9">
    <name type="scientific">Pyrobaculum calidifontis (strain DSM 21063 / JCM 11548 / VA1)</name>
    <dbReference type="NCBI Taxonomy" id="410359"/>
    <lineage>
        <taxon>Archaea</taxon>
        <taxon>Thermoproteota</taxon>
        <taxon>Thermoprotei</taxon>
        <taxon>Thermoproteales</taxon>
        <taxon>Thermoproteaceae</taxon>
        <taxon>Pyrobaculum</taxon>
    </lineage>
</organism>
<dbReference type="Pfam" id="PF00202">
    <property type="entry name" value="Aminotran_3"/>
    <property type="match status" value="1"/>
</dbReference>
<keyword evidence="5 7" id="KW-0663">Pyridoxal phosphate</keyword>
<dbReference type="GO" id="GO:0030170">
    <property type="term" value="F:pyridoxal phosphate binding"/>
    <property type="evidence" value="ECO:0007669"/>
    <property type="project" value="InterPro"/>
</dbReference>
<evidence type="ECO:0000256" key="5">
    <source>
        <dbReference type="ARBA" id="ARBA00022898"/>
    </source>
</evidence>